<dbReference type="SMART" id="SM00881">
    <property type="entry name" value="CoA_binding"/>
    <property type="match status" value="1"/>
</dbReference>
<dbReference type="NCBIfam" id="NF003994">
    <property type="entry name" value="PRK05472.2-3"/>
    <property type="match status" value="1"/>
</dbReference>
<feature type="DNA-binding region" description="H-T-H motif" evidence="6">
    <location>
        <begin position="18"/>
        <end position="57"/>
    </location>
</feature>
<gene>
    <name evidence="6" type="primary">rex</name>
    <name evidence="8" type="ORF">FM114_01290</name>
</gene>
<dbReference type="InterPro" id="IPR036390">
    <property type="entry name" value="WH_DNA-bd_sf"/>
</dbReference>
<dbReference type="InterPro" id="IPR009718">
    <property type="entry name" value="Rex_DNA-bd_C_dom"/>
</dbReference>
<dbReference type="GO" id="GO:0051775">
    <property type="term" value="P:response to redox state"/>
    <property type="evidence" value="ECO:0007669"/>
    <property type="project" value="InterPro"/>
</dbReference>
<feature type="domain" description="CoA-binding" evidence="7">
    <location>
        <begin position="81"/>
        <end position="182"/>
    </location>
</feature>
<dbReference type="SUPFAM" id="SSF46785">
    <property type="entry name" value="Winged helix' DNA-binding domain"/>
    <property type="match status" value="1"/>
</dbReference>
<dbReference type="NCBIfam" id="NF003992">
    <property type="entry name" value="PRK05472.2-1"/>
    <property type="match status" value="1"/>
</dbReference>
<dbReference type="NCBIfam" id="NF003996">
    <property type="entry name" value="PRK05472.2-5"/>
    <property type="match status" value="1"/>
</dbReference>
<dbReference type="InterPro" id="IPR036291">
    <property type="entry name" value="NAD(P)-bd_dom_sf"/>
</dbReference>
<dbReference type="InterPro" id="IPR036388">
    <property type="entry name" value="WH-like_DNA-bd_sf"/>
</dbReference>
<dbReference type="Gene3D" id="3.40.50.720">
    <property type="entry name" value="NAD(P)-binding Rossmann-like Domain"/>
    <property type="match status" value="1"/>
</dbReference>
<accession>A0A1R4IDW4</accession>
<name>A0A1R4IDW4_9ACTN</name>
<feature type="binding site" evidence="6">
    <location>
        <begin position="92"/>
        <end position="97"/>
    </location>
    <ligand>
        <name>NAD(+)</name>
        <dbReference type="ChEBI" id="CHEBI:57540"/>
    </ligand>
</feature>
<dbReference type="InterPro" id="IPR022876">
    <property type="entry name" value="Tscrpt_rep_Rex"/>
</dbReference>
<dbReference type="GO" id="GO:0045892">
    <property type="term" value="P:negative regulation of DNA-templated transcription"/>
    <property type="evidence" value="ECO:0007669"/>
    <property type="project" value="InterPro"/>
</dbReference>
<dbReference type="InterPro" id="IPR003781">
    <property type="entry name" value="CoA-bd"/>
</dbReference>
<comment type="subunit">
    <text evidence="6">Homodimer.</text>
</comment>
<evidence type="ECO:0000259" key="7">
    <source>
        <dbReference type="SMART" id="SM00881"/>
    </source>
</evidence>
<evidence type="ECO:0000256" key="5">
    <source>
        <dbReference type="ARBA" id="ARBA00023163"/>
    </source>
</evidence>
<dbReference type="STRING" id="1255658.FM114_01290"/>
<evidence type="ECO:0000313" key="9">
    <source>
        <dbReference type="Proteomes" id="UP000188342"/>
    </source>
</evidence>
<evidence type="ECO:0000256" key="4">
    <source>
        <dbReference type="ARBA" id="ARBA00023125"/>
    </source>
</evidence>
<dbReference type="PANTHER" id="PTHR35786:SF1">
    <property type="entry name" value="REDOX-SENSING TRANSCRIPTIONAL REPRESSOR REX 1"/>
    <property type="match status" value="1"/>
</dbReference>
<dbReference type="NCBIfam" id="NF003995">
    <property type="entry name" value="PRK05472.2-4"/>
    <property type="match status" value="1"/>
</dbReference>
<proteinExistence type="inferred from homology"/>
<keyword evidence="1 6" id="KW-0963">Cytoplasm</keyword>
<protein>
    <recommendedName>
        <fullName evidence="6">Redox-sensing transcriptional repressor Rex</fullName>
    </recommendedName>
</protein>
<dbReference type="PANTHER" id="PTHR35786">
    <property type="entry name" value="REDOX-SENSING TRANSCRIPTIONAL REPRESSOR REX"/>
    <property type="match status" value="1"/>
</dbReference>
<comment type="function">
    <text evidence="6">Modulates transcription in response to changes in cellular NADH/NAD(+) redox state.</text>
</comment>
<evidence type="ECO:0000256" key="6">
    <source>
        <dbReference type="HAMAP-Rule" id="MF_01131"/>
    </source>
</evidence>
<dbReference type="Pfam" id="PF02629">
    <property type="entry name" value="CoA_binding"/>
    <property type="match status" value="1"/>
</dbReference>
<comment type="similarity">
    <text evidence="6">Belongs to the transcriptional regulatory Rex family.</text>
</comment>
<dbReference type="OrthoDB" id="9784760at2"/>
<evidence type="ECO:0000313" key="8">
    <source>
        <dbReference type="EMBL" id="SJN18025.1"/>
    </source>
</evidence>
<evidence type="ECO:0000256" key="2">
    <source>
        <dbReference type="ARBA" id="ARBA00022491"/>
    </source>
</evidence>
<dbReference type="SUPFAM" id="SSF51735">
    <property type="entry name" value="NAD(P)-binding Rossmann-fold domains"/>
    <property type="match status" value="1"/>
</dbReference>
<keyword evidence="2 6" id="KW-0678">Repressor</keyword>
<sequence>MTSPADQIPEATIARLPGYLRVLSALDAEGVTRVSSTELADAAGVQSALLRRDLSHFGSYGTRGVGYEVPVLVREIGEHVGSGIKWPVVVIGVGNLGRALARNESMLGRDFRLAALVDSNPAVVGTTVAGIRVVSDGELEDSIHRTHARIAIVATPASAAQEVCNRVFEAGVTSILNFAPTTIVAPAGATVRTVDLSQELHILAFHEARRTAEQAGSATTQSAQEYQP</sequence>
<keyword evidence="4 6" id="KW-0238">DNA-binding</keyword>
<comment type="subcellular location">
    <subcellularLocation>
        <location evidence="6">Cytoplasm</location>
    </subcellularLocation>
</comment>
<reference evidence="8 9" key="1">
    <citation type="submission" date="2017-02" db="EMBL/GenBank/DDBJ databases">
        <authorList>
            <person name="Peterson S.W."/>
        </authorList>
    </citation>
    <scope>NUCLEOTIDE SEQUENCE [LARGE SCALE GENOMIC DNA]</scope>
    <source>
        <strain evidence="8 9">LSP_Lj1</strain>
    </source>
</reference>
<dbReference type="GO" id="GO:0003700">
    <property type="term" value="F:DNA-binding transcription factor activity"/>
    <property type="evidence" value="ECO:0007669"/>
    <property type="project" value="UniProtKB-UniRule"/>
</dbReference>
<dbReference type="AlphaFoldDB" id="A0A1R4IDW4"/>
<dbReference type="EMBL" id="FUKQ01000006">
    <property type="protein sequence ID" value="SJN18025.1"/>
    <property type="molecule type" value="Genomic_DNA"/>
</dbReference>
<dbReference type="GO" id="GO:0003677">
    <property type="term" value="F:DNA binding"/>
    <property type="evidence" value="ECO:0007669"/>
    <property type="project" value="UniProtKB-UniRule"/>
</dbReference>
<evidence type="ECO:0000256" key="3">
    <source>
        <dbReference type="ARBA" id="ARBA00023015"/>
    </source>
</evidence>
<dbReference type="Pfam" id="PF06971">
    <property type="entry name" value="Put_DNA-bind_N"/>
    <property type="match status" value="1"/>
</dbReference>
<keyword evidence="3 6" id="KW-0805">Transcription regulation</keyword>
<dbReference type="Proteomes" id="UP000188342">
    <property type="component" value="Unassembled WGS sequence"/>
</dbReference>
<keyword evidence="6" id="KW-0520">NAD</keyword>
<dbReference type="HAMAP" id="MF_01131">
    <property type="entry name" value="Rex"/>
    <property type="match status" value="1"/>
</dbReference>
<organism evidence="8 9">
    <name type="scientific">Luteococcus japonicus LSP_Lj1</name>
    <dbReference type="NCBI Taxonomy" id="1255658"/>
    <lineage>
        <taxon>Bacteria</taxon>
        <taxon>Bacillati</taxon>
        <taxon>Actinomycetota</taxon>
        <taxon>Actinomycetes</taxon>
        <taxon>Propionibacteriales</taxon>
        <taxon>Propionibacteriaceae</taxon>
        <taxon>Luteococcus</taxon>
    </lineage>
</organism>
<dbReference type="GO" id="GO:0005737">
    <property type="term" value="C:cytoplasm"/>
    <property type="evidence" value="ECO:0007669"/>
    <property type="project" value="UniProtKB-SubCell"/>
</dbReference>
<dbReference type="RefSeq" id="WP_094763390.1">
    <property type="nucleotide sequence ID" value="NZ_FUKQ01000006.1"/>
</dbReference>
<evidence type="ECO:0000256" key="1">
    <source>
        <dbReference type="ARBA" id="ARBA00022490"/>
    </source>
</evidence>
<dbReference type="Gene3D" id="1.10.10.10">
    <property type="entry name" value="Winged helix-like DNA-binding domain superfamily/Winged helix DNA-binding domain"/>
    <property type="match status" value="1"/>
</dbReference>
<dbReference type="NCBIfam" id="NF003989">
    <property type="entry name" value="PRK05472.1-3"/>
    <property type="match status" value="1"/>
</dbReference>
<keyword evidence="9" id="KW-1185">Reference proteome</keyword>
<keyword evidence="5 6" id="KW-0804">Transcription</keyword>